<protein>
    <submittedName>
        <fullName evidence="2">Uncharacterized protein</fullName>
    </submittedName>
</protein>
<proteinExistence type="predicted"/>
<feature type="transmembrane region" description="Helical" evidence="1">
    <location>
        <begin position="33"/>
        <end position="55"/>
    </location>
</feature>
<evidence type="ECO:0000313" key="2">
    <source>
        <dbReference type="EMBL" id="KAK3274867.1"/>
    </source>
</evidence>
<name>A0AAE0GB42_9CHLO</name>
<keyword evidence="1" id="KW-1133">Transmembrane helix</keyword>
<evidence type="ECO:0000256" key="1">
    <source>
        <dbReference type="SAM" id="Phobius"/>
    </source>
</evidence>
<comment type="caution">
    <text evidence="2">The sequence shown here is derived from an EMBL/GenBank/DDBJ whole genome shotgun (WGS) entry which is preliminary data.</text>
</comment>
<reference evidence="2 3" key="1">
    <citation type="journal article" date="2015" name="Genome Biol. Evol.">
        <title>Comparative Genomics of a Bacterivorous Green Alga Reveals Evolutionary Causalities and Consequences of Phago-Mixotrophic Mode of Nutrition.</title>
        <authorList>
            <person name="Burns J.A."/>
            <person name="Paasch A."/>
            <person name="Narechania A."/>
            <person name="Kim E."/>
        </authorList>
    </citation>
    <scope>NUCLEOTIDE SEQUENCE [LARGE SCALE GENOMIC DNA]</scope>
    <source>
        <strain evidence="2 3">PLY_AMNH</strain>
    </source>
</reference>
<dbReference type="Proteomes" id="UP001190700">
    <property type="component" value="Unassembled WGS sequence"/>
</dbReference>
<dbReference type="AlphaFoldDB" id="A0AAE0GB42"/>
<evidence type="ECO:0000313" key="3">
    <source>
        <dbReference type="Proteomes" id="UP001190700"/>
    </source>
</evidence>
<keyword evidence="1" id="KW-0472">Membrane</keyword>
<feature type="transmembrane region" description="Helical" evidence="1">
    <location>
        <begin position="7"/>
        <end position="27"/>
    </location>
</feature>
<keyword evidence="3" id="KW-1185">Reference proteome</keyword>
<sequence length="172" mass="17818">MGAAITYLSMAILTFILACVELIVLASDSDDDTMASVGIAFVGLSMLMRLVAITLSSQVICCSRVDMDWYGYSIVLAPTAVQVQGYPAPNNLPGVPMAVPMAVPMVDPSQAPPMARPLDMGGPTANLTGPPMAVSVQPIPMATQYPQAPPTTGTCGSILAEQSKPSTSAPNF</sequence>
<accession>A0AAE0GB42</accession>
<dbReference type="EMBL" id="LGRX02007505">
    <property type="protein sequence ID" value="KAK3274867.1"/>
    <property type="molecule type" value="Genomic_DNA"/>
</dbReference>
<keyword evidence="1" id="KW-0812">Transmembrane</keyword>
<organism evidence="2 3">
    <name type="scientific">Cymbomonas tetramitiformis</name>
    <dbReference type="NCBI Taxonomy" id="36881"/>
    <lineage>
        <taxon>Eukaryota</taxon>
        <taxon>Viridiplantae</taxon>
        <taxon>Chlorophyta</taxon>
        <taxon>Pyramimonadophyceae</taxon>
        <taxon>Pyramimonadales</taxon>
        <taxon>Pyramimonadaceae</taxon>
        <taxon>Cymbomonas</taxon>
    </lineage>
</organism>
<gene>
    <name evidence="2" type="ORF">CYMTET_16972</name>
</gene>